<keyword evidence="5" id="KW-0677">Repeat</keyword>
<evidence type="ECO:0000256" key="6">
    <source>
        <dbReference type="ARBA" id="ARBA00022824"/>
    </source>
</evidence>
<dbReference type="EMBL" id="UZAM01016111">
    <property type="protein sequence ID" value="VDP41844.1"/>
    <property type="molecule type" value="Genomic_DNA"/>
</dbReference>
<keyword evidence="6" id="KW-0256">Endoplasmic reticulum</keyword>
<proteinExistence type="inferred from homology"/>
<comment type="catalytic activity">
    <reaction evidence="1">
        <text>Catalyzes the rearrangement of -S-S- bonds in proteins.</text>
        <dbReference type="EC" id="5.3.4.1"/>
    </reaction>
</comment>
<keyword evidence="9" id="KW-0676">Redox-active center</keyword>
<dbReference type="InterPro" id="IPR005788">
    <property type="entry name" value="PDI_thioredoxin-like_dom"/>
</dbReference>
<dbReference type="PRINTS" id="PR00421">
    <property type="entry name" value="THIOREDOXIN"/>
</dbReference>
<comment type="similarity">
    <text evidence="2">Belongs to the protein disulfide isomerase family.</text>
</comment>
<dbReference type="GO" id="GO:0034976">
    <property type="term" value="P:response to endoplasmic reticulum stress"/>
    <property type="evidence" value="ECO:0007669"/>
    <property type="project" value="TreeGrafter"/>
</dbReference>
<dbReference type="NCBIfam" id="TIGR01126">
    <property type="entry name" value="pdi_dom"/>
    <property type="match status" value="1"/>
</dbReference>
<dbReference type="SUPFAM" id="SSF52833">
    <property type="entry name" value="Thioredoxin-like"/>
    <property type="match status" value="1"/>
</dbReference>
<dbReference type="InterPro" id="IPR013766">
    <property type="entry name" value="Thioredoxin_domain"/>
</dbReference>
<evidence type="ECO:0000256" key="9">
    <source>
        <dbReference type="ARBA" id="ARBA00023284"/>
    </source>
</evidence>
<dbReference type="AlphaFoldDB" id="A0A183J704"/>
<evidence type="ECO:0000313" key="13">
    <source>
        <dbReference type="WBParaSite" id="SBAD_0001204101-mRNA-1"/>
    </source>
</evidence>
<evidence type="ECO:0000259" key="10">
    <source>
        <dbReference type="PROSITE" id="PS51352"/>
    </source>
</evidence>
<evidence type="ECO:0000256" key="2">
    <source>
        <dbReference type="ARBA" id="ARBA00006347"/>
    </source>
</evidence>
<accession>A0A183J704</accession>
<dbReference type="Gene3D" id="3.40.30.10">
    <property type="entry name" value="Glutaredoxin"/>
    <property type="match status" value="2"/>
</dbReference>
<evidence type="ECO:0000313" key="12">
    <source>
        <dbReference type="Proteomes" id="UP000270296"/>
    </source>
</evidence>
<evidence type="ECO:0000313" key="11">
    <source>
        <dbReference type="EMBL" id="VDP41844.1"/>
    </source>
</evidence>
<dbReference type="InterPro" id="IPR036249">
    <property type="entry name" value="Thioredoxin-like_sf"/>
</dbReference>
<evidence type="ECO:0000256" key="7">
    <source>
        <dbReference type="ARBA" id="ARBA00023157"/>
    </source>
</evidence>
<dbReference type="CDD" id="cd02995">
    <property type="entry name" value="PDI_a_PDI_a'_C"/>
    <property type="match status" value="1"/>
</dbReference>
<organism evidence="13">
    <name type="scientific">Soboliphyme baturini</name>
    <dbReference type="NCBI Taxonomy" id="241478"/>
    <lineage>
        <taxon>Eukaryota</taxon>
        <taxon>Metazoa</taxon>
        <taxon>Ecdysozoa</taxon>
        <taxon>Nematoda</taxon>
        <taxon>Enoplea</taxon>
        <taxon>Dorylaimia</taxon>
        <taxon>Dioctophymatida</taxon>
        <taxon>Dioctophymatoidea</taxon>
        <taxon>Soboliphymatidae</taxon>
        <taxon>Soboliphyme</taxon>
    </lineage>
</organism>
<reference evidence="11 12" key="2">
    <citation type="submission" date="2018-11" db="EMBL/GenBank/DDBJ databases">
        <authorList>
            <consortium name="Pathogen Informatics"/>
        </authorList>
    </citation>
    <scope>NUCLEOTIDE SEQUENCE [LARGE SCALE GENOMIC DNA]</scope>
</reference>
<keyword evidence="8" id="KW-0413">Isomerase</keyword>
<dbReference type="Pfam" id="PF00085">
    <property type="entry name" value="Thioredoxin"/>
    <property type="match status" value="1"/>
</dbReference>
<dbReference type="FunFam" id="3.40.30.10:FF:000027">
    <property type="entry name" value="protein disulfide-isomerase A2"/>
    <property type="match status" value="1"/>
</dbReference>
<evidence type="ECO:0000256" key="1">
    <source>
        <dbReference type="ARBA" id="ARBA00001182"/>
    </source>
</evidence>
<dbReference type="PANTHER" id="PTHR18929:SF240">
    <property type="entry name" value="PROTEIN DISULFIDE-ISOMERASE"/>
    <property type="match status" value="1"/>
</dbReference>
<sequence length="187" mass="21582">MQRSYLPFGRIVSLKDDIVKYKPDFKGFSVTDTTKFAQDYLDNKLKPYLLSQKLPKDWDQGSVKVVVAENFKKVVKDPKKNVLIMFYAPWCQHCKQLEPIWVELAEHAKHFDSDLVVAKMDATVNELEDLKITQFPTIKFFPKDSGEVVDYSGERTLEALKKFIESGGKQETEKKDSVSLHYVNRVG</sequence>
<keyword evidence="7" id="KW-1015">Disulfide bond</keyword>
<dbReference type="WBParaSite" id="SBAD_0001204101-mRNA-1">
    <property type="protein sequence ID" value="SBAD_0001204101-mRNA-1"/>
    <property type="gene ID" value="SBAD_0001204101"/>
</dbReference>
<evidence type="ECO:0000256" key="8">
    <source>
        <dbReference type="ARBA" id="ARBA00023235"/>
    </source>
</evidence>
<gene>
    <name evidence="11" type="ORF">SBAD_LOCUS11652</name>
</gene>
<evidence type="ECO:0000256" key="4">
    <source>
        <dbReference type="ARBA" id="ARBA00022729"/>
    </source>
</evidence>
<dbReference type="PANTHER" id="PTHR18929">
    <property type="entry name" value="PROTEIN DISULFIDE ISOMERASE"/>
    <property type="match status" value="1"/>
</dbReference>
<keyword evidence="12" id="KW-1185">Reference proteome</keyword>
<dbReference type="GO" id="GO:0006457">
    <property type="term" value="P:protein folding"/>
    <property type="evidence" value="ECO:0007669"/>
    <property type="project" value="TreeGrafter"/>
</dbReference>
<dbReference type="Proteomes" id="UP000270296">
    <property type="component" value="Unassembled WGS sequence"/>
</dbReference>
<reference evidence="13" key="1">
    <citation type="submission" date="2016-06" db="UniProtKB">
        <authorList>
            <consortium name="WormBaseParasite"/>
        </authorList>
    </citation>
    <scope>IDENTIFICATION</scope>
</reference>
<dbReference type="GO" id="GO:0005783">
    <property type="term" value="C:endoplasmic reticulum"/>
    <property type="evidence" value="ECO:0007669"/>
    <property type="project" value="TreeGrafter"/>
</dbReference>
<name>A0A183J704_9BILA</name>
<evidence type="ECO:0000256" key="5">
    <source>
        <dbReference type="ARBA" id="ARBA00022737"/>
    </source>
</evidence>
<protein>
    <recommendedName>
        <fullName evidence="3">protein disulfide-isomerase</fullName>
        <ecNumber evidence="3">5.3.4.1</ecNumber>
    </recommendedName>
</protein>
<dbReference type="PROSITE" id="PS51352">
    <property type="entry name" value="THIOREDOXIN_2"/>
    <property type="match status" value="1"/>
</dbReference>
<evidence type="ECO:0000256" key="3">
    <source>
        <dbReference type="ARBA" id="ARBA00012723"/>
    </source>
</evidence>
<dbReference type="EC" id="5.3.4.1" evidence="3"/>
<feature type="domain" description="Thioredoxin" evidence="10">
    <location>
        <begin position="43"/>
        <end position="169"/>
    </location>
</feature>
<dbReference type="OrthoDB" id="72053at2759"/>
<keyword evidence="4" id="KW-0732">Signal</keyword>
<dbReference type="GO" id="GO:0003756">
    <property type="term" value="F:protein disulfide isomerase activity"/>
    <property type="evidence" value="ECO:0007669"/>
    <property type="project" value="UniProtKB-EC"/>
</dbReference>